<name>A0AC34FNV0_9BILA</name>
<proteinExistence type="predicted"/>
<evidence type="ECO:0000313" key="1">
    <source>
        <dbReference type="Proteomes" id="UP000887579"/>
    </source>
</evidence>
<organism evidence="1 2">
    <name type="scientific">Panagrolaimus sp. ES5</name>
    <dbReference type="NCBI Taxonomy" id="591445"/>
    <lineage>
        <taxon>Eukaryota</taxon>
        <taxon>Metazoa</taxon>
        <taxon>Ecdysozoa</taxon>
        <taxon>Nematoda</taxon>
        <taxon>Chromadorea</taxon>
        <taxon>Rhabditida</taxon>
        <taxon>Tylenchina</taxon>
        <taxon>Panagrolaimomorpha</taxon>
        <taxon>Panagrolaimoidea</taxon>
        <taxon>Panagrolaimidae</taxon>
        <taxon>Panagrolaimus</taxon>
    </lineage>
</organism>
<protein>
    <submittedName>
        <fullName evidence="2">PDZ domain-containing protein</fullName>
    </submittedName>
</protein>
<dbReference type="Proteomes" id="UP000887579">
    <property type="component" value="Unplaced"/>
</dbReference>
<sequence>MDEESNKKLVTVSYRLPFLCSEFVIDENFCISLMSQTTFGHLLCVGDQIIYVNGKSPKTPKDASNMMQKRGSDIIVTVFRQSNIFPVLNERAKKIGLKRRKGFHYFVALIQISSKQDSLGLAVRKVGEKVFVSKILTIGICGNILHLGDCVIDVDEKKVTSDAFLKKVLIKKLLATNECTLLIERIEYGRPQKKSTTSFLSRFTSEFDPEMPEDAAKIGMKQSKYFRENCRQPSVYPIAAKPILKSSNRKLSGSSNTGVTATITSSGSSNKKSVSIEQQKSSVIILEPKKEDIIKTKSLPPSPATTSTAKDQSAQSSTITAIAAAEAEPTTPNQPRHVRFKPSISSTLAIPSDYSNRKLEKVQKQSHSYTVKNDNNNNNMLNKQKNKKSV</sequence>
<accession>A0AC34FNV0</accession>
<evidence type="ECO:0000313" key="2">
    <source>
        <dbReference type="WBParaSite" id="ES5_v2.g18922.t1"/>
    </source>
</evidence>
<dbReference type="WBParaSite" id="ES5_v2.g18922.t1">
    <property type="protein sequence ID" value="ES5_v2.g18922.t1"/>
    <property type="gene ID" value="ES5_v2.g18922"/>
</dbReference>
<reference evidence="2" key="1">
    <citation type="submission" date="2022-11" db="UniProtKB">
        <authorList>
            <consortium name="WormBaseParasite"/>
        </authorList>
    </citation>
    <scope>IDENTIFICATION</scope>
</reference>